<comment type="caution">
    <text evidence="1">The sequence shown here is derived from an EMBL/GenBank/DDBJ whole genome shotgun (WGS) entry which is preliminary data.</text>
</comment>
<proteinExistence type="predicted"/>
<sequence>MEDKLVKVIIEKEVAQLKEENTYSFFSDFIYQNKLEEKFIRFLRKEQKKYADNSVADREDYDHIAMDFE</sequence>
<evidence type="ECO:0000313" key="2">
    <source>
        <dbReference type="Proteomes" id="UP001084197"/>
    </source>
</evidence>
<dbReference type="EMBL" id="JAPRAT010000027">
    <property type="protein sequence ID" value="MCZ0704110.1"/>
    <property type="molecule type" value="Genomic_DNA"/>
</dbReference>
<organism evidence="1 2">
    <name type="scientific">Natronobacillus azotifigens</name>
    <dbReference type="NCBI Taxonomy" id="472978"/>
    <lineage>
        <taxon>Bacteria</taxon>
        <taxon>Bacillati</taxon>
        <taxon>Bacillota</taxon>
        <taxon>Bacilli</taxon>
        <taxon>Bacillales</taxon>
        <taxon>Bacillaceae</taxon>
        <taxon>Natronobacillus</taxon>
    </lineage>
</organism>
<keyword evidence="2" id="KW-1185">Reference proteome</keyword>
<name>A0A9J6RFC4_9BACI</name>
<protein>
    <submittedName>
        <fullName evidence="1">Uncharacterized protein</fullName>
    </submittedName>
</protein>
<accession>A0A9J6RFC4</accession>
<reference evidence="1" key="1">
    <citation type="submission" date="2022-11" db="EMBL/GenBank/DDBJ databases">
        <title>WGS of Natronobacillus azotifigens 24KS-1, an anaerobic diazotrophic haloalkaliphile from soda-rich habitats.</title>
        <authorList>
            <person name="Sorokin D.Y."/>
            <person name="Merkel A.Y."/>
        </authorList>
    </citation>
    <scope>NUCLEOTIDE SEQUENCE</scope>
    <source>
        <strain evidence="1">24KS-1</strain>
    </source>
</reference>
<dbReference type="RefSeq" id="WP_268780876.1">
    <property type="nucleotide sequence ID" value="NZ_JAPRAT010000027.1"/>
</dbReference>
<gene>
    <name evidence="1" type="ORF">OWO01_12915</name>
</gene>
<dbReference type="Proteomes" id="UP001084197">
    <property type="component" value="Unassembled WGS sequence"/>
</dbReference>
<evidence type="ECO:0000313" key="1">
    <source>
        <dbReference type="EMBL" id="MCZ0704110.1"/>
    </source>
</evidence>
<dbReference type="AlphaFoldDB" id="A0A9J6RFC4"/>